<dbReference type="Proteomes" id="UP000095286">
    <property type="component" value="Unplaced"/>
</dbReference>
<name>A0AC35TIM1_9BILA</name>
<accession>A0AC35TIM1</accession>
<sequence>MPDSTLSLNKVATFNCRTLANKVVGRKKTASIDAKLLVENRLVLLTNNDDNGTLWLYSDRDLPDYFKPSPSNQDIPPPITESTDC</sequence>
<organism evidence="1 2">
    <name type="scientific">Rhabditophanes sp. KR3021</name>
    <dbReference type="NCBI Taxonomy" id="114890"/>
    <lineage>
        <taxon>Eukaryota</taxon>
        <taxon>Metazoa</taxon>
        <taxon>Ecdysozoa</taxon>
        <taxon>Nematoda</taxon>
        <taxon>Chromadorea</taxon>
        <taxon>Rhabditida</taxon>
        <taxon>Tylenchina</taxon>
        <taxon>Panagrolaimomorpha</taxon>
        <taxon>Strongyloidoidea</taxon>
        <taxon>Alloionematidae</taxon>
        <taxon>Rhabditophanes</taxon>
    </lineage>
</organism>
<dbReference type="WBParaSite" id="RSKR_0000091100.1">
    <property type="protein sequence ID" value="RSKR_0000091100.1"/>
    <property type="gene ID" value="RSKR_0000091100"/>
</dbReference>
<proteinExistence type="predicted"/>
<evidence type="ECO:0000313" key="2">
    <source>
        <dbReference type="WBParaSite" id="RSKR_0000091100.1"/>
    </source>
</evidence>
<protein>
    <submittedName>
        <fullName evidence="2">Transposase</fullName>
    </submittedName>
</protein>
<evidence type="ECO:0000313" key="1">
    <source>
        <dbReference type="Proteomes" id="UP000095286"/>
    </source>
</evidence>
<reference evidence="2" key="1">
    <citation type="submission" date="2016-11" db="UniProtKB">
        <authorList>
            <consortium name="WormBaseParasite"/>
        </authorList>
    </citation>
    <scope>IDENTIFICATION</scope>
    <source>
        <strain evidence="2">KR3021</strain>
    </source>
</reference>